<organism evidence="2">
    <name type="scientific">Triticum aestivum</name>
    <name type="common">Wheat</name>
    <dbReference type="NCBI Taxonomy" id="4565"/>
    <lineage>
        <taxon>Eukaryota</taxon>
        <taxon>Viridiplantae</taxon>
        <taxon>Streptophyta</taxon>
        <taxon>Embryophyta</taxon>
        <taxon>Tracheophyta</taxon>
        <taxon>Spermatophyta</taxon>
        <taxon>Magnoliopsida</taxon>
        <taxon>Liliopsida</taxon>
        <taxon>Poales</taxon>
        <taxon>Poaceae</taxon>
        <taxon>BOP clade</taxon>
        <taxon>Pooideae</taxon>
        <taxon>Triticodae</taxon>
        <taxon>Triticeae</taxon>
        <taxon>Triticinae</taxon>
        <taxon>Triticum</taxon>
    </lineage>
</organism>
<evidence type="ECO:0000313" key="2">
    <source>
        <dbReference type="EnsemblPlants" id="TraesCS5A02G402400.1.cds1"/>
    </source>
</evidence>
<protein>
    <submittedName>
        <fullName evidence="2">Uncharacterized protein</fullName>
    </submittedName>
</protein>
<dbReference type="Gramene" id="TraesCS5A03G0957000.1">
    <property type="protein sequence ID" value="TraesCS5A03G0957000.1.CDS1"/>
    <property type="gene ID" value="TraesCS5A03G0957000"/>
</dbReference>
<dbReference type="EnsemblPlants" id="TraesCS5A02G402400.1">
    <property type="protein sequence ID" value="TraesCS5A02G402400.1.cds1"/>
    <property type="gene ID" value="TraesCS5A02G402400"/>
</dbReference>
<keyword evidence="3" id="KW-1185">Reference proteome</keyword>
<evidence type="ECO:0000313" key="3">
    <source>
        <dbReference type="Proteomes" id="UP000019116"/>
    </source>
</evidence>
<dbReference type="Gramene" id="TraesRN5A0100969000.1">
    <property type="protein sequence ID" value="TraesRN5A0100969000.1"/>
    <property type="gene ID" value="TraesRN5A0100969000"/>
</dbReference>
<dbReference type="Proteomes" id="UP000019116">
    <property type="component" value="Chromosome 5A"/>
</dbReference>
<reference evidence="2" key="1">
    <citation type="submission" date="2018-08" db="EMBL/GenBank/DDBJ databases">
        <authorList>
            <person name="Rossello M."/>
        </authorList>
    </citation>
    <scope>NUCLEOTIDE SEQUENCE [LARGE SCALE GENOMIC DNA]</scope>
    <source>
        <strain evidence="2">cv. Chinese Spring</strain>
    </source>
</reference>
<proteinExistence type="predicted"/>
<accession>A0A3B6KPU9</accession>
<dbReference type="Gramene" id="TraesCS5A02G402400.1">
    <property type="protein sequence ID" value="TraesCS5A02G402400.1.cds1"/>
    <property type="gene ID" value="TraesCS5A02G402400"/>
</dbReference>
<feature type="region of interest" description="Disordered" evidence="1">
    <location>
        <begin position="1"/>
        <end position="20"/>
    </location>
</feature>
<evidence type="ECO:0000256" key="1">
    <source>
        <dbReference type="SAM" id="MobiDB-lite"/>
    </source>
</evidence>
<dbReference type="SMR" id="A0A3B6KPU9"/>
<sequence length="58" mass="6972">MVWARGIPVREPPHPSQQPRVRRLRHQSLLILVDLFLRFRQPIRDGERPRLRCLPRGV</sequence>
<name>A0A3B6KPU9_WHEAT</name>
<dbReference type="AlphaFoldDB" id="A0A3B6KPU9"/>
<reference evidence="2" key="2">
    <citation type="submission" date="2018-10" db="UniProtKB">
        <authorList>
            <consortium name="EnsemblPlants"/>
        </authorList>
    </citation>
    <scope>IDENTIFICATION</scope>
</reference>